<protein>
    <recommendedName>
        <fullName evidence="4">Helitron helicase-like domain-containing protein</fullName>
    </recommendedName>
</protein>
<name>A0A2Z6NF91_TRISU</name>
<evidence type="ECO:0008006" key="4">
    <source>
        <dbReference type="Google" id="ProtNLM"/>
    </source>
</evidence>
<accession>A0A2Z6NF91</accession>
<proteinExistence type="predicted"/>
<feature type="region of interest" description="Disordered" evidence="1">
    <location>
        <begin position="1"/>
        <end position="21"/>
    </location>
</feature>
<dbReference type="EMBL" id="DF973921">
    <property type="protein sequence ID" value="GAU42476.1"/>
    <property type="molecule type" value="Genomic_DNA"/>
</dbReference>
<reference evidence="3" key="1">
    <citation type="journal article" date="2017" name="Front. Plant Sci.">
        <title>Climate Clever Clovers: New Paradigm to Reduce the Environmental Footprint of Ruminants by Breeding Low Methanogenic Forages Utilizing Haplotype Variation.</title>
        <authorList>
            <person name="Kaur P."/>
            <person name="Appels R."/>
            <person name="Bayer P.E."/>
            <person name="Keeble-Gagnere G."/>
            <person name="Wang J."/>
            <person name="Hirakawa H."/>
            <person name="Shirasawa K."/>
            <person name="Vercoe P."/>
            <person name="Stefanova K."/>
            <person name="Durmic Z."/>
            <person name="Nichols P."/>
            <person name="Revell C."/>
            <person name="Isobe S.N."/>
            <person name="Edwards D."/>
            <person name="Erskine W."/>
        </authorList>
    </citation>
    <scope>NUCLEOTIDE SEQUENCE [LARGE SCALE GENOMIC DNA]</scope>
    <source>
        <strain evidence="3">cv. Daliak</strain>
    </source>
</reference>
<evidence type="ECO:0000313" key="2">
    <source>
        <dbReference type="EMBL" id="GAU42476.1"/>
    </source>
</evidence>
<dbReference type="OrthoDB" id="1937254at2759"/>
<dbReference type="PANTHER" id="PTHR45786:SF74">
    <property type="entry name" value="ATP-DEPENDENT DNA HELICASE"/>
    <property type="match status" value="1"/>
</dbReference>
<gene>
    <name evidence="2" type="ORF">TSUD_100880</name>
</gene>
<evidence type="ECO:0000256" key="1">
    <source>
        <dbReference type="SAM" id="MobiDB-lite"/>
    </source>
</evidence>
<organism evidence="2 3">
    <name type="scientific">Trifolium subterraneum</name>
    <name type="common">Subterranean clover</name>
    <dbReference type="NCBI Taxonomy" id="3900"/>
    <lineage>
        <taxon>Eukaryota</taxon>
        <taxon>Viridiplantae</taxon>
        <taxon>Streptophyta</taxon>
        <taxon>Embryophyta</taxon>
        <taxon>Tracheophyta</taxon>
        <taxon>Spermatophyta</taxon>
        <taxon>Magnoliopsida</taxon>
        <taxon>eudicotyledons</taxon>
        <taxon>Gunneridae</taxon>
        <taxon>Pentapetalae</taxon>
        <taxon>rosids</taxon>
        <taxon>fabids</taxon>
        <taxon>Fabales</taxon>
        <taxon>Fabaceae</taxon>
        <taxon>Papilionoideae</taxon>
        <taxon>50 kb inversion clade</taxon>
        <taxon>NPAAA clade</taxon>
        <taxon>Hologalegina</taxon>
        <taxon>IRL clade</taxon>
        <taxon>Trifolieae</taxon>
        <taxon>Trifolium</taxon>
    </lineage>
</organism>
<evidence type="ECO:0000313" key="3">
    <source>
        <dbReference type="Proteomes" id="UP000242715"/>
    </source>
</evidence>
<feature type="region of interest" description="Disordered" evidence="1">
    <location>
        <begin position="36"/>
        <end position="63"/>
    </location>
</feature>
<sequence>MHTSRSGASTSRQTNVPRTPLSSLIIAANETINTNSIGMSSFDKDSGSVSNKRKYPAGATSSTHDLTFDAATSRRRRMMLVRNKVTHPTKHVSGGAEVRPDTPMSEVINPTSIHVTKRVSQPTHVLESIPSFALNFDGDSTAEPVNIEGIIDFGDPSYICSDCGAQMWYEERFDKCDNTTLNLKFSLCCLKGILELPYEIRPPNLLINLMNGQDSRSKHYKENIRAYNSMICFTSMGGKVQSNSKGGPPQFILSGQNFRELVV</sequence>
<keyword evidence="3" id="KW-1185">Reference proteome</keyword>
<dbReference type="Proteomes" id="UP000242715">
    <property type="component" value="Unassembled WGS sequence"/>
</dbReference>
<dbReference type="PANTHER" id="PTHR45786">
    <property type="entry name" value="DNA BINDING PROTEIN-LIKE"/>
    <property type="match status" value="1"/>
</dbReference>
<dbReference type="AlphaFoldDB" id="A0A2Z6NF91"/>